<evidence type="ECO:0000256" key="2">
    <source>
        <dbReference type="SAM" id="Phobius"/>
    </source>
</evidence>
<keyword evidence="4" id="KW-1185">Reference proteome</keyword>
<dbReference type="EMBL" id="CP101620">
    <property type="protein sequence ID" value="UTY38783.1"/>
    <property type="molecule type" value="Genomic_DNA"/>
</dbReference>
<feature type="compositionally biased region" description="Low complexity" evidence="1">
    <location>
        <begin position="264"/>
        <end position="284"/>
    </location>
</feature>
<organism evidence="3 4">
    <name type="scientific">Allocoprobacillus halotolerans</name>
    <dbReference type="NCBI Taxonomy" id="2944914"/>
    <lineage>
        <taxon>Bacteria</taxon>
        <taxon>Bacillati</taxon>
        <taxon>Bacillota</taxon>
        <taxon>Erysipelotrichia</taxon>
        <taxon>Erysipelotrichales</taxon>
        <taxon>Erysipelotrichaceae</taxon>
        <taxon>Allocoprobacillus</taxon>
    </lineage>
</organism>
<evidence type="ECO:0008006" key="5">
    <source>
        <dbReference type="Google" id="ProtNLM"/>
    </source>
</evidence>
<gene>
    <name evidence="3" type="ORF">NMU03_14465</name>
</gene>
<sequence>MAKTKRSKKSKNQILEEKLRLRIIVLLIIFAIIVSALRLGFIGQGIHNCVAFLTGNLYGVVYLTLLLLCLYILWKAQFPRFNGPEAIGLYAIFMSVLTIASIPGQPQTSGLGVISTYIQSQQMNKGGLIGVTLYGLFSALFESLGALILSIVILIIGFALVTSKVYLQYQKNNKKKTKIKKQEEPPVQTIVLKKKSHFFDFLSKDKEIPLFPDSAFDDVEEKMDPEITSAFEFDQEHMKIDIKEKQPLKKKKEKKEEIKEETIIETPIQTDLSHYQLPPLSLLSTKSTQNASKERSATQKMQQD</sequence>
<feature type="transmembrane region" description="Helical" evidence="2">
    <location>
        <begin position="86"/>
        <end position="104"/>
    </location>
</feature>
<feature type="region of interest" description="Disordered" evidence="1">
    <location>
        <begin position="244"/>
        <end position="304"/>
    </location>
</feature>
<keyword evidence="2" id="KW-1133">Transmembrane helix</keyword>
<name>A0ABY5I0B3_9FIRM</name>
<protein>
    <recommendedName>
        <fullName evidence="5">DNA translocase FtsK 4TM region domain-containing protein</fullName>
    </recommendedName>
</protein>
<feature type="transmembrane region" description="Helical" evidence="2">
    <location>
        <begin position="21"/>
        <end position="43"/>
    </location>
</feature>
<accession>A0ABY5I0B3</accession>
<reference evidence="3" key="1">
    <citation type="submission" date="2022-07" db="EMBL/GenBank/DDBJ databases">
        <title>Faecal culturing of patients with breast cancer.</title>
        <authorList>
            <person name="Teng N.M.Y."/>
            <person name="Kiu R."/>
            <person name="Evans R."/>
            <person name="Baker D.J."/>
            <person name="Zenner C."/>
            <person name="Robinson S.D."/>
            <person name="Hall L.J."/>
        </authorList>
    </citation>
    <scope>NUCLEOTIDE SEQUENCE</scope>
    <source>
        <strain evidence="3">LH1062</strain>
    </source>
</reference>
<evidence type="ECO:0000313" key="3">
    <source>
        <dbReference type="EMBL" id="UTY38783.1"/>
    </source>
</evidence>
<feature type="transmembrane region" description="Helical" evidence="2">
    <location>
        <begin position="144"/>
        <end position="167"/>
    </location>
</feature>
<feature type="transmembrane region" description="Helical" evidence="2">
    <location>
        <begin position="55"/>
        <end position="74"/>
    </location>
</feature>
<dbReference type="Proteomes" id="UP001060112">
    <property type="component" value="Chromosome"/>
</dbReference>
<keyword evidence="2" id="KW-0472">Membrane</keyword>
<evidence type="ECO:0000256" key="1">
    <source>
        <dbReference type="SAM" id="MobiDB-lite"/>
    </source>
</evidence>
<feature type="compositionally biased region" description="Basic and acidic residues" evidence="1">
    <location>
        <begin position="292"/>
        <end position="304"/>
    </location>
</feature>
<proteinExistence type="predicted"/>
<dbReference type="RefSeq" id="WP_290139405.1">
    <property type="nucleotide sequence ID" value="NZ_CP101620.1"/>
</dbReference>
<evidence type="ECO:0000313" key="4">
    <source>
        <dbReference type="Proteomes" id="UP001060112"/>
    </source>
</evidence>
<keyword evidence="2" id="KW-0812">Transmembrane</keyword>